<evidence type="ECO:0000313" key="2">
    <source>
        <dbReference type="Proteomes" id="UP001227268"/>
    </source>
</evidence>
<dbReference type="Proteomes" id="UP001227268">
    <property type="component" value="Unassembled WGS sequence"/>
</dbReference>
<accession>A0ACC2VNA8</accession>
<sequence length="468" mass="52939">MASNPLVDLLHRYRLTISPLPTHLQKQAPSRKGKDTEAELYLTTQRKARHGLKLYCTLTANELSVLYENLNNLDYEHEIQPQERPRLPEVIGATKNDSKWEIQSELKDSEARQDEVATSIGKRLTKVYRFQSWTLAAKHFWKRMDECFETQDHHAEINIRFNPDTKMTEVRVTINTHTPRGLPPPQPVDHSKTPSQAIENTTGKVLPAGKRKIEYGPPALTRKDFILAWSIDMAAFRARQKEITLEQRRARRTERKESDLTTEQNDHVHSEPEGSSGVTPKQRPQNSDTDSSVETQRARYEASPGTNTSPNTSTSPAQKTLLESRSTNNEDYNTTSTGSIAQADMPKLANQGPPDVAPIQSATKKDTRKRRLGGDGLSLQHFLSRTQILAAYRNSVRATKTLPDSHTRRETLDWLRRDLEKLRGVTDLPTIKEALSAYRRDSKHFIPSVGLSTSSGEDQVTAPLIGRK</sequence>
<proteinExistence type="predicted"/>
<dbReference type="EMBL" id="JASBWT010000011">
    <property type="protein sequence ID" value="KAJ9100596.1"/>
    <property type="molecule type" value="Genomic_DNA"/>
</dbReference>
<name>A0ACC2VNA8_9TREE</name>
<comment type="caution">
    <text evidence="1">The sequence shown here is derived from an EMBL/GenBank/DDBJ whole genome shotgun (WGS) entry which is preliminary data.</text>
</comment>
<evidence type="ECO:0000313" key="1">
    <source>
        <dbReference type="EMBL" id="KAJ9100596.1"/>
    </source>
</evidence>
<organism evidence="1 2">
    <name type="scientific">Naganishia friedmannii</name>
    <dbReference type="NCBI Taxonomy" id="89922"/>
    <lineage>
        <taxon>Eukaryota</taxon>
        <taxon>Fungi</taxon>
        <taxon>Dikarya</taxon>
        <taxon>Basidiomycota</taxon>
        <taxon>Agaricomycotina</taxon>
        <taxon>Tremellomycetes</taxon>
        <taxon>Filobasidiales</taxon>
        <taxon>Filobasidiaceae</taxon>
        <taxon>Naganishia</taxon>
    </lineage>
</organism>
<keyword evidence="2" id="KW-1185">Reference proteome</keyword>
<reference evidence="1" key="1">
    <citation type="submission" date="2023-04" db="EMBL/GenBank/DDBJ databases">
        <title>Draft Genome sequencing of Naganishia species isolated from polar environments using Oxford Nanopore Technology.</title>
        <authorList>
            <person name="Leo P."/>
            <person name="Venkateswaran K."/>
        </authorList>
    </citation>
    <scope>NUCLEOTIDE SEQUENCE</scope>
    <source>
        <strain evidence="1">MNA-CCFEE 5423</strain>
    </source>
</reference>
<protein>
    <submittedName>
        <fullName evidence="1">Uncharacterized protein</fullName>
    </submittedName>
</protein>
<gene>
    <name evidence="1" type="ORF">QFC21_003640</name>
</gene>